<sequence>MPSSSWRALQGEGAASAIQDAIRIPRWAGCYPHIVIQVLRQIAVDDVLVVRSDDDQVCVAVPLQPDLADQLTQLARTWRREGETFELRLGPASDAELHEWNDLILAAEHAEVLAERLRHASRVTIRRPAHRAQAG</sequence>
<proteinExistence type="predicted"/>
<protein>
    <submittedName>
        <fullName evidence="1">Uncharacterized protein</fullName>
    </submittedName>
</protein>
<dbReference type="EMBL" id="JACHVQ010000001">
    <property type="protein sequence ID" value="MBB2892174.1"/>
    <property type="molecule type" value="Genomic_DNA"/>
</dbReference>
<accession>A0A839N839</accession>
<dbReference type="AlphaFoldDB" id="A0A839N839"/>
<dbReference type="Proteomes" id="UP000559182">
    <property type="component" value="Unassembled WGS sequence"/>
</dbReference>
<dbReference type="RefSeq" id="WP_183320323.1">
    <property type="nucleotide sequence ID" value="NZ_JACHVQ010000001.1"/>
</dbReference>
<name>A0A839N839_9MICO</name>
<reference evidence="1 2" key="1">
    <citation type="submission" date="2020-08" db="EMBL/GenBank/DDBJ databases">
        <title>Sequencing the genomes of 1000 actinobacteria strains.</title>
        <authorList>
            <person name="Klenk H.-P."/>
        </authorList>
    </citation>
    <scope>NUCLEOTIDE SEQUENCE [LARGE SCALE GENOMIC DNA]</scope>
    <source>
        <strain evidence="1 2">DSM 105369</strain>
    </source>
</reference>
<gene>
    <name evidence="1" type="ORF">FHU39_002158</name>
</gene>
<evidence type="ECO:0000313" key="2">
    <source>
        <dbReference type="Proteomes" id="UP000559182"/>
    </source>
</evidence>
<evidence type="ECO:0000313" key="1">
    <source>
        <dbReference type="EMBL" id="MBB2892174.1"/>
    </source>
</evidence>
<organism evidence="1 2">
    <name type="scientific">Flexivirga oryzae</name>
    <dbReference type="NCBI Taxonomy" id="1794944"/>
    <lineage>
        <taxon>Bacteria</taxon>
        <taxon>Bacillati</taxon>
        <taxon>Actinomycetota</taxon>
        <taxon>Actinomycetes</taxon>
        <taxon>Micrococcales</taxon>
        <taxon>Dermacoccaceae</taxon>
        <taxon>Flexivirga</taxon>
    </lineage>
</organism>
<keyword evidence="2" id="KW-1185">Reference proteome</keyword>
<comment type="caution">
    <text evidence="1">The sequence shown here is derived from an EMBL/GenBank/DDBJ whole genome shotgun (WGS) entry which is preliminary data.</text>
</comment>